<feature type="signal peptide" evidence="2">
    <location>
        <begin position="1"/>
        <end position="23"/>
    </location>
</feature>
<keyword evidence="4" id="KW-1185">Reference proteome</keyword>
<accession>A0A1B0GDP6</accession>
<reference evidence="3" key="1">
    <citation type="submission" date="2020-05" db="UniProtKB">
        <authorList>
            <consortium name="EnsemblMetazoa"/>
        </authorList>
    </citation>
    <scope>IDENTIFICATION</scope>
    <source>
        <strain evidence="3">Yale</strain>
    </source>
</reference>
<name>A0A1B0GDP6_GLOMM</name>
<dbReference type="PhylomeDB" id="A0A1B0GDP6"/>
<feature type="region of interest" description="Disordered" evidence="1">
    <location>
        <begin position="190"/>
        <end position="234"/>
    </location>
</feature>
<evidence type="ECO:0000256" key="2">
    <source>
        <dbReference type="SAM" id="SignalP"/>
    </source>
</evidence>
<protein>
    <submittedName>
        <fullName evidence="3">Uncharacterized protein</fullName>
    </submittedName>
</protein>
<feature type="chain" id="PRO_5038007904" evidence="2">
    <location>
        <begin position="24"/>
        <end position="374"/>
    </location>
</feature>
<dbReference type="EnsemblMetazoa" id="GMOY011421-RA">
    <property type="protein sequence ID" value="GMOY011421-PA"/>
    <property type="gene ID" value="GMOY011421"/>
</dbReference>
<proteinExistence type="predicted"/>
<dbReference type="Proteomes" id="UP000092444">
    <property type="component" value="Unassembled WGS sequence"/>
</dbReference>
<keyword evidence="2" id="KW-0732">Signal</keyword>
<sequence>MQMAKDFKLFLLLIAANVNHINNQWPIIVPQCPPGYELRMNLCHYVETQPNRCQPGYFSPCTVNGKLANTHLSINSTFANSNDKGITTTSVRQQKRCPHDSVFIDEKCRKIICTMGEYYQGQCLHPACPPGLVWRGKRCQKPGYLETIIEIENVLINKIHDKPYTVIENSTSHVTHHNDSSTITPITTATTTTTNASPRRTLSTVKPTSPRTPRITTKRPVSTATTTKPNGSTSTSTPSLECCVVVTPRICKLYGQKWVCFNRRSRTCAARICTASIVYLKAPEIRYRHPLLIMPPNPNLTTCRENSCDKFSTNNDTIDCSGCSHSNFAKCSSYCYRYMCPAGSCAFMDLEAYCNYYPGKFGCLEEDGCIWNWC</sequence>
<dbReference type="EMBL" id="CCAG010011998">
    <property type="status" value="NOT_ANNOTATED_CDS"/>
    <property type="molecule type" value="Genomic_DNA"/>
</dbReference>
<dbReference type="AlphaFoldDB" id="A0A1B0GDP6"/>
<evidence type="ECO:0000313" key="3">
    <source>
        <dbReference type="EnsemblMetazoa" id="GMOY011421-PA"/>
    </source>
</evidence>
<feature type="compositionally biased region" description="Polar residues" evidence="1">
    <location>
        <begin position="202"/>
        <end position="234"/>
    </location>
</feature>
<evidence type="ECO:0000256" key="1">
    <source>
        <dbReference type="SAM" id="MobiDB-lite"/>
    </source>
</evidence>
<feature type="compositionally biased region" description="Low complexity" evidence="1">
    <location>
        <begin position="190"/>
        <end position="201"/>
    </location>
</feature>
<organism evidence="3 4">
    <name type="scientific">Glossina morsitans morsitans</name>
    <name type="common">Savannah tsetse fly</name>
    <dbReference type="NCBI Taxonomy" id="37546"/>
    <lineage>
        <taxon>Eukaryota</taxon>
        <taxon>Metazoa</taxon>
        <taxon>Ecdysozoa</taxon>
        <taxon>Arthropoda</taxon>
        <taxon>Hexapoda</taxon>
        <taxon>Insecta</taxon>
        <taxon>Pterygota</taxon>
        <taxon>Neoptera</taxon>
        <taxon>Endopterygota</taxon>
        <taxon>Diptera</taxon>
        <taxon>Brachycera</taxon>
        <taxon>Muscomorpha</taxon>
        <taxon>Hippoboscoidea</taxon>
        <taxon>Glossinidae</taxon>
        <taxon>Glossina</taxon>
    </lineage>
</organism>
<dbReference type="STRING" id="37546.A0A1B0GDP6"/>
<evidence type="ECO:0000313" key="4">
    <source>
        <dbReference type="Proteomes" id="UP000092444"/>
    </source>
</evidence>